<feature type="region of interest" description="Disordered" evidence="1">
    <location>
        <begin position="1"/>
        <end position="52"/>
    </location>
</feature>
<accession>A0AAV4ZWY3</accession>
<feature type="compositionally biased region" description="Basic residues" evidence="1">
    <location>
        <begin position="244"/>
        <end position="253"/>
    </location>
</feature>
<feature type="region of interest" description="Disordered" evidence="1">
    <location>
        <begin position="422"/>
        <end position="463"/>
    </location>
</feature>
<feature type="compositionally biased region" description="Acidic residues" evidence="1">
    <location>
        <begin position="220"/>
        <end position="238"/>
    </location>
</feature>
<feature type="compositionally biased region" description="Acidic residues" evidence="1">
    <location>
        <begin position="662"/>
        <end position="686"/>
    </location>
</feature>
<sequence length="970" mass="106003">MSSTIGSLTPTPSEIDTDDEDQLMSMSDSSTSSSRASSPLTPPPPSYRSRPSLTISYPMQPSNAASSRLNITFPVQTKSLEQSDRFVVPAHPQSHHLHVLPPRKKTTRLLIIDHTIWRLVRTRFAQARCELGMHVKLKSHAWHEQTDSDRNSSGFHTAALHADQYHHHQHQHGNFGDPPEIDTASSDEEDDVGGKRGEEDITPETLYGKSNNIRTRDEDGGGDDEAMDVDSDVDEDDQSDQRRRAASHNKRHAPFLSARADGMQKVLFTILAQPPDPSPPIAFSKMDDSALYSTSLESLKALPNRLRLGLMLLRIVDDLFGLPKTTAESLITSPPETAPSASTSPLPPSFLSRVPIVDTLPADLKSLFQISNQSLSPIPKPTTSFFHTLSLPSSSSSVTSSSGGFNTPNAIPKSFVFSWNGSTESLTGKSEPATGDEPGLQTGPRVGPPSSSSSLSSSSQAVKHHIPRVNPAAGDPLTWRLHSRNILDDSHKQGSAAHSHSIARSVKQASGRTRDLYSLGCIPDPSSTAAAPVPVARFSSSVIPLSFGSKATITTGQASRNTPQQQQQQAYPIEKLKTLCLRHLREKCTICVRNSEARTRIGAGLLSTSTTGVAGRDDGGSFWFLDRRRRLSNQMNGGVADLISDFLRLSAYIISELQEYVVSDDEDEDEEDQDEDHDEDGDDGTDAEIAGLKSRSTSPSEEHDHVTAEEDMSHKPTRAWYSLLCGLITRTVLEGYVSRGWKGSKYAEVLMGIGLGVEDDTPPPPPAPPPQTTKPETSSGNRAPDDSEDIHPKSAEGDEDYLPEGTPSLIEACHILFDGFGKNIKASNKEVKPPEREYISAMELRMSEFLEIPHSCPDLATHLTGLSAKYPAEPVERAALQFCEAVSKWRGKPELEMYKIRHKAEVSPSPDLWIRKYFQIPTPENHHGLERNKTSSSSPPERSAKRQLSPSPQTESFPPASKKGKLESGL</sequence>
<feature type="compositionally biased region" description="Pro residues" evidence="1">
    <location>
        <begin position="762"/>
        <end position="772"/>
    </location>
</feature>
<proteinExistence type="predicted"/>
<feature type="compositionally biased region" description="Polar residues" evidence="1">
    <location>
        <begin position="934"/>
        <end position="956"/>
    </location>
</feature>
<evidence type="ECO:0000256" key="1">
    <source>
        <dbReference type="SAM" id="MobiDB-lite"/>
    </source>
</evidence>
<organism evidence="2 3">
    <name type="scientific">Clathrus columnatus</name>
    <dbReference type="NCBI Taxonomy" id="1419009"/>
    <lineage>
        <taxon>Eukaryota</taxon>
        <taxon>Fungi</taxon>
        <taxon>Dikarya</taxon>
        <taxon>Basidiomycota</taxon>
        <taxon>Agaricomycotina</taxon>
        <taxon>Agaricomycetes</taxon>
        <taxon>Phallomycetidae</taxon>
        <taxon>Phallales</taxon>
        <taxon>Clathraceae</taxon>
        <taxon>Clathrus</taxon>
    </lineage>
</organism>
<feature type="compositionally biased region" description="Low complexity" evidence="1">
    <location>
        <begin position="450"/>
        <end position="459"/>
    </location>
</feature>
<feature type="region of interest" description="Disordered" evidence="1">
    <location>
        <begin position="164"/>
        <end position="253"/>
    </location>
</feature>
<feature type="compositionally biased region" description="Basic and acidic residues" evidence="1">
    <location>
        <begin position="700"/>
        <end position="713"/>
    </location>
</feature>
<evidence type="ECO:0000313" key="3">
    <source>
        <dbReference type="Proteomes" id="UP001050691"/>
    </source>
</evidence>
<reference evidence="2" key="1">
    <citation type="submission" date="2021-10" db="EMBL/GenBank/DDBJ databases">
        <title>De novo Genome Assembly of Clathrus columnatus (Basidiomycota, Fungi) Using Illumina and Nanopore Sequence Data.</title>
        <authorList>
            <person name="Ogiso-Tanaka E."/>
            <person name="Itagaki H."/>
            <person name="Hosoya T."/>
            <person name="Hosaka K."/>
        </authorList>
    </citation>
    <scope>NUCLEOTIDE SEQUENCE</scope>
    <source>
        <strain evidence="2">MO-923</strain>
    </source>
</reference>
<dbReference type="AlphaFoldDB" id="A0AAV4ZWY3"/>
<keyword evidence="3" id="KW-1185">Reference proteome</keyword>
<feature type="compositionally biased region" description="Polar residues" evidence="1">
    <location>
        <begin position="1"/>
        <end position="14"/>
    </location>
</feature>
<feature type="region of interest" description="Disordered" evidence="1">
    <location>
        <begin position="755"/>
        <end position="804"/>
    </location>
</feature>
<feature type="compositionally biased region" description="Basic and acidic residues" evidence="1">
    <location>
        <begin position="783"/>
        <end position="796"/>
    </location>
</feature>
<dbReference type="Proteomes" id="UP001050691">
    <property type="component" value="Unassembled WGS sequence"/>
</dbReference>
<feature type="region of interest" description="Disordered" evidence="1">
    <location>
        <begin position="490"/>
        <end position="509"/>
    </location>
</feature>
<feature type="region of interest" description="Disordered" evidence="1">
    <location>
        <begin position="923"/>
        <end position="970"/>
    </location>
</feature>
<protein>
    <submittedName>
        <fullName evidence="2">Uncharacterized protein</fullName>
    </submittedName>
</protein>
<name>A0AAV4ZWY3_9AGAM</name>
<gene>
    <name evidence="2" type="ORF">Clacol_000309</name>
</gene>
<feature type="compositionally biased region" description="Basic and acidic residues" evidence="1">
    <location>
        <begin position="924"/>
        <end position="933"/>
    </location>
</feature>
<dbReference type="EMBL" id="BPWL01000001">
    <property type="protein sequence ID" value="GJJ06120.1"/>
    <property type="molecule type" value="Genomic_DNA"/>
</dbReference>
<evidence type="ECO:0000313" key="2">
    <source>
        <dbReference type="EMBL" id="GJJ06120.1"/>
    </source>
</evidence>
<comment type="caution">
    <text evidence="2">The sequence shown here is derived from an EMBL/GenBank/DDBJ whole genome shotgun (WGS) entry which is preliminary data.</text>
</comment>
<feature type="compositionally biased region" description="Low complexity" evidence="1">
    <location>
        <begin position="23"/>
        <end position="39"/>
    </location>
</feature>
<feature type="region of interest" description="Disordered" evidence="1">
    <location>
        <begin position="662"/>
        <end position="713"/>
    </location>
</feature>